<sequence>MSGSVEPAGKFDGRVVVVTGATKGIGRATALTLAGEGAVVIATGRDEAGGAETLRLIEEAGGAGVFLRQDVTREADWDMVMAEAERRGGLYGLVNNAGLFFVKPIEDTSADDFDRICGVNVEGCFLGLRAAFRSYAAARRGGAIVNVSSLMGLVGFPQASAYCATKGAITAMTKAAALDGAAMSPKVRVNSLHPGVIWTEMITDQFGDSQDLADAFAADTPLRMVGRPEHMADAILYLLSESSAFVTGAELTVDGGRGAD</sequence>
<dbReference type="GO" id="GO:0047838">
    <property type="term" value="F:D-xylose 1-dehydrogenase (NAD+) activity"/>
    <property type="evidence" value="ECO:0007669"/>
    <property type="project" value="UniProtKB-EC"/>
</dbReference>
<reference evidence="7" key="1">
    <citation type="submission" date="2021-04" db="EMBL/GenBank/DDBJ databases">
        <title>The complete genome sequence of Caulobacter sp. S6.</title>
        <authorList>
            <person name="Tang Y."/>
            <person name="Ouyang W."/>
            <person name="Liu Q."/>
            <person name="Huang B."/>
            <person name="Guo Z."/>
            <person name="Lei P."/>
        </authorList>
    </citation>
    <scope>NUCLEOTIDE SEQUENCE</scope>
    <source>
        <strain evidence="7">S6</strain>
    </source>
</reference>
<dbReference type="PANTHER" id="PTHR24321:SF8">
    <property type="entry name" value="ESTRADIOL 17-BETA-DEHYDROGENASE 8-RELATED"/>
    <property type="match status" value="1"/>
</dbReference>
<dbReference type="Proteomes" id="UP000676409">
    <property type="component" value="Chromosome"/>
</dbReference>
<dbReference type="PANTHER" id="PTHR24321">
    <property type="entry name" value="DEHYDROGENASES, SHORT CHAIN"/>
    <property type="match status" value="1"/>
</dbReference>
<dbReference type="PRINTS" id="PR00080">
    <property type="entry name" value="SDRFAMILY"/>
</dbReference>
<feature type="domain" description="Ketoreductase" evidence="6">
    <location>
        <begin position="14"/>
        <end position="201"/>
    </location>
</feature>
<keyword evidence="8" id="KW-1185">Reference proteome</keyword>
<dbReference type="InterPro" id="IPR020904">
    <property type="entry name" value="Sc_DH/Rdtase_CS"/>
</dbReference>
<evidence type="ECO:0000259" key="6">
    <source>
        <dbReference type="SMART" id="SM00822"/>
    </source>
</evidence>
<dbReference type="SMART" id="SM00822">
    <property type="entry name" value="PKS_KR"/>
    <property type="match status" value="1"/>
</dbReference>
<organism evidence="7 8">
    <name type="scientific">Phenylobacterium montanum</name>
    <dbReference type="NCBI Taxonomy" id="2823693"/>
    <lineage>
        <taxon>Bacteria</taxon>
        <taxon>Pseudomonadati</taxon>
        <taxon>Pseudomonadota</taxon>
        <taxon>Alphaproteobacteria</taxon>
        <taxon>Caulobacterales</taxon>
        <taxon>Caulobacteraceae</taxon>
        <taxon>Phenylobacterium</taxon>
    </lineage>
</organism>
<evidence type="ECO:0000256" key="4">
    <source>
        <dbReference type="ARBA" id="ARBA00066641"/>
    </source>
</evidence>
<evidence type="ECO:0000313" key="7">
    <source>
        <dbReference type="EMBL" id="QUD90518.1"/>
    </source>
</evidence>
<dbReference type="RefSeq" id="WP_211940568.1">
    <property type="nucleotide sequence ID" value="NZ_CP073078.1"/>
</dbReference>
<dbReference type="EC" id="1.1.1.175" evidence="4"/>
<evidence type="ECO:0000313" key="8">
    <source>
        <dbReference type="Proteomes" id="UP000676409"/>
    </source>
</evidence>
<dbReference type="PROSITE" id="PS00061">
    <property type="entry name" value="ADH_SHORT"/>
    <property type="match status" value="1"/>
</dbReference>
<evidence type="ECO:0000256" key="5">
    <source>
        <dbReference type="ARBA" id="ARBA00069939"/>
    </source>
</evidence>
<dbReference type="InterPro" id="IPR036291">
    <property type="entry name" value="NAD(P)-bd_dom_sf"/>
</dbReference>
<dbReference type="InterPro" id="IPR002347">
    <property type="entry name" value="SDR_fam"/>
</dbReference>
<evidence type="ECO:0000256" key="2">
    <source>
        <dbReference type="ARBA" id="ARBA00023002"/>
    </source>
</evidence>
<dbReference type="InterPro" id="IPR057326">
    <property type="entry name" value="KR_dom"/>
</dbReference>
<protein>
    <recommendedName>
        <fullName evidence="5">D-xylose 1-dehydrogenase</fullName>
        <ecNumber evidence="4">1.1.1.175</ecNumber>
    </recommendedName>
</protein>
<dbReference type="KEGG" id="caul:KCG34_11950"/>
<keyword evidence="2" id="KW-0560">Oxidoreductase</keyword>
<gene>
    <name evidence="7" type="ORF">KCG34_11950</name>
</gene>
<dbReference type="Gene3D" id="3.40.50.720">
    <property type="entry name" value="NAD(P)-binding Rossmann-like Domain"/>
    <property type="match status" value="1"/>
</dbReference>
<accession>A0A975G4N8</accession>
<evidence type="ECO:0000256" key="3">
    <source>
        <dbReference type="ARBA" id="ARBA00023027"/>
    </source>
</evidence>
<dbReference type="Pfam" id="PF13561">
    <property type="entry name" value="adh_short_C2"/>
    <property type="match status" value="1"/>
</dbReference>
<dbReference type="PRINTS" id="PR00081">
    <property type="entry name" value="GDHRDH"/>
</dbReference>
<dbReference type="EMBL" id="CP073078">
    <property type="protein sequence ID" value="QUD90518.1"/>
    <property type="molecule type" value="Genomic_DNA"/>
</dbReference>
<evidence type="ECO:0000256" key="1">
    <source>
        <dbReference type="ARBA" id="ARBA00006484"/>
    </source>
</evidence>
<name>A0A975G4N8_9CAUL</name>
<keyword evidence="3" id="KW-0520">NAD</keyword>
<dbReference type="FunFam" id="3.40.50.720:FF:000084">
    <property type="entry name" value="Short-chain dehydrogenase reductase"/>
    <property type="match status" value="1"/>
</dbReference>
<dbReference type="AlphaFoldDB" id="A0A975G4N8"/>
<proteinExistence type="inferred from homology"/>
<dbReference type="SUPFAM" id="SSF51735">
    <property type="entry name" value="NAD(P)-binding Rossmann-fold domains"/>
    <property type="match status" value="1"/>
</dbReference>
<comment type="similarity">
    <text evidence="1">Belongs to the short-chain dehydrogenases/reductases (SDR) family.</text>
</comment>